<proteinExistence type="predicted"/>
<dbReference type="EMBL" id="CU459003">
    <property type="protein sequence ID" value="CAM76738.1"/>
    <property type="molecule type" value="Genomic_DNA"/>
</dbReference>
<organism evidence="1">
    <name type="scientific">Magnetospirillum gryphiswaldense</name>
    <dbReference type="NCBI Taxonomy" id="55518"/>
    <lineage>
        <taxon>Bacteria</taxon>
        <taxon>Pseudomonadati</taxon>
        <taxon>Pseudomonadota</taxon>
        <taxon>Alphaproteobacteria</taxon>
        <taxon>Rhodospirillales</taxon>
        <taxon>Rhodospirillaceae</taxon>
        <taxon>Magnetospirillum</taxon>
    </lineage>
</organism>
<sequence length="76" mass="8627">MPGRSLNDRPFCLWLWDSVADFLDSRGLLQNRNGLGCSCSFDTQYYLIFRIGWLMYLKILGAAEGWGGLTFLEGAE</sequence>
<accession>A4U1I1</accession>
<gene>
    <name evidence="1" type="ORF">MGR_3091</name>
</gene>
<reference evidence="1" key="1">
    <citation type="journal article" date="2007" name="J. Bacteriol.">
        <title>Comparative genome analysis of four magnetotactic bacteria reveals a complex set of group-specific genes implicated in magnetosome biomineralization and function.</title>
        <authorList>
            <person name="Richter M."/>
            <person name="Kube M."/>
            <person name="Bazylinski D.A."/>
            <person name="Lombardot T."/>
            <person name="Gloeckner F.O."/>
            <person name="Reinhardt R."/>
            <person name="Schueler D."/>
        </authorList>
    </citation>
    <scope>NUCLEOTIDE SEQUENCE</scope>
    <source>
        <strain evidence="1">MSR-1</strain>
    </source>
</reference>
<evidence type="ECO:0000313" key="1">
    <source>
        <dbReference type="EMBL" id="CAM76738.1"/>
    </source>
</evidence>
<name>A4U1I1_9PROT</name>
<dbReference type="AlphaFoldDB" id="A4U1I1"/>
<protein>
    <submittedName>
        <fullName evidence="1">Uncharacterized protein</fullName>
    </submittedName>
</protein>